<evidence type="ECO:0000313" key="4">
    <source>
        <dbReference type="RefSeq" id="XP_029646906.1"/>
    </source>
</evidence>
<keyword evidence="3" id="KW-1185">Reference proteome</keyword>
<dbReference type="FunFam" id="1.10.10.10:FF:000029">
    <property type="entry name" value="Proliferation-associated 2G4, a"/>
    <property type="match status" value="1"/>
</dbReference>
<dbReference type="SUPFAM" id="SSF55920">
    <property type="entry name" value="Creatinase/aminopeptidase"/>
    <property type="match status" value="1"/>
</dbReference>
<dbReference type="Gene3D" id="1.10.10.10">
    <property type="entry name" value="Winged helix-like DNA-binding domain superfamily/Winged helix DNA-binding domain"/>
    <property type="match status" value="1"/>
</dbReference>
<dbReference type="NCBIfam" id="TIGR00495">
    <property type="entry name" value="crvDNA_42K"/>
    <property type="match status" value="1"/>
</dbReference>
<dbReference type="CDD" id="cd01089">
    <property type="entry name" value="PA2G4-like"/>
    <property type="match status" value="1"/>
</dbReference>
<comment type="similarity">
    <text evidence="1">Belongs to the peptidase M24 family.</text>
</comment>
<protein>
    <submittedName>
        <fullName evidence="4">Proliferation-associated protein 2G4</fullName>
    </submittedName>
</protein>
<organism evidence="3 4">
    <name type="scientific">Octopus sinensis</name>
    <name type="common">East Asian common octopus</name>
    <dbReference type="NCBI Taxonomy" id="2607531"/>
    <lineage>
        <taxon>Eukaryota</taxon>
        <taxon>Metazoa</taxon>
        <taxon>Spiralia</taxon>
        <taxon>Lophotrochozoa</taxon>
        <taxon>Mollusca</taxon>
        <taxon>Cephalopoda</taxon>
        <taxon>Coleoidea</taxon>
        <taxon>Octopodiformes</taxon>
        <taxon>Octopoda</taxon>
        <taxon>Incirrata</taxon>
        <taxon>Octopodidae</taxon>
        <taxon>Octopus</taxon>
    </lineage>
</organism>
<dbReference type="SUPFAM" id="SSF46785">
    <property type="entry name" value="Winged helix' DNA-binding domain"/>
    <property type="match status" value="1"/>
</dbReference>
<evidence type="ECO:0000259" key="2">
    <source>
        <dbReference type="Pfam" id="PF00557"/>
    </source>
</evidence>
<accession>A0A6P7TB31</accession>
<dbReference type="InterPro" id="IPR000994">
    <property type="entry name" value="Pept_M24"/>
</dbReference>
<evidence type="ECO:0000313" key="3">
    <source>
        <dbReference type="Proteomes" id="UP000515154"/>
    </source>
</evidence>
<dbReference type="PANTHER" id="PTHR10804:SF11">
    <property type="entry name" value="PROLIFERATION-ASSOCIATED PROTEIN 2G4"/>
    <property type="match status" value="1"/>
</dbReference>
<sequence length="391" mass="43656">MADKEDTENSPAQDLVVTKYKMVGDMVNGILKLVIGECKAGKSVIQICKFGDELLLEETSKVFKKDKEMKKGLAFPTCISVNNCVCHFSPLESEPEILLKDGDVVKIDLGAHVDGFIAVVAHTLVIGSSVENKVKGRKADVCLAAHLASEAALRLVKPGNINYTVTDAIQKVAESFKCKPVEGMLSHQLKKHVIDGEKAIILNPTDAQRKDHEKCEFEVHDVYAIDILVSTGEGKGKEVDTRTTIYKKKDAIYQLKMRVSRQIFSEVDKKYGLMPFTVRLFEDEKKAKMGLMECVKHELMQPYNVLFEKEGEFVAQFKFTIILMPNGPLKITNPPFDSSIYESEHSVTDEKLKALLASSAERKCVKKKKKKADRMMAENADAIQKCEGKVH</sequence>
<dbReference type="InterPro" id="IPR036005">
    <property type="entry name" value="Creatinase/aminopeptidase-like"/>
</dbReference>
<dbReference type="InterPro" id="IPR047113">
    <property type="entry name" value="PA2G4/ARX1"/>
</dbReference>
<dbReference type="PANTHER" id="PTHR10804">
    <property type="entry name" value="PROTEASE FAMILY M24 METHIONYL AMINOPEPTIDASE, AMINOPEPTIDASE P"/>
    <property type="match status" value="1"/>
</dbReference>
<dbReference type="InterPro" id="IPR036388">
    <property type="entry name" value="WH-like_DNA-bd_sf"/>
</dbReference>
<reference evidence="4" key="1">
    <citation type="submission" date="2025-08" db="UniProtKB">
        <authorList>
            <consortium name="RefSeq"/>
        </authorList>
    </citation>
    <scope>IDENTIFICATION</scope>
</reference>
<dbReference type="KEGG" id="osn:115220868"/>
<dbReference type="Proteomes" id="UP000515154">
    <property type="component" value="Linkage group LG17"/>
</dbReference>
<gene>
    <name evidence="4" type="primary">LOC115220868</name>
</gene>
<name>A0A6P7TB31_9MOLL</name>
<dbReference type="Pfam" id="PF00557">
    <property type="entry name" value="Peptidase_M24"/>
    <property type="match status" value="1"/>
</dbReference>
<dbReference type="InterPro" id="IPR004545">
    <property type="entry name" value="PA2G4"/>
</dbReference>
<dbReference type="Gene3D" id="3.90.230.10">
    <property type="entry name" value="Creatinase/methionine aminopeptidase superfamily"/>
    <property type="match status" value="1"/>
</dbReference>
<proteinExistence type="inferred from homology"/>
<evidence type="ECO:0000256" key="1">
    <source>
        <dbReference type="ARBA" id="ARBA00007319"/>
    </source>
</evidence>
<dbReference type="RefSeq" id="XP_029646906.1">
    <property type="nucleotide sequence ID" value="XM_029791046.2"/>
</dbReference>
<dbReference type="InterPro" id="IPR036390">
    <property type="entry name" value="WH_DNA-bd_sf"/>
</dbReference>
<feature type="domain" description="Peptidase M24" evidence="2">
    <location>
        <begin position="22"/>
        <end position="191"/>
    </location>
</feature>
<dbReference type="AlphaFoldDB" id="A0A6P7TB31"/>
<dbReference type="FunFam" id="3.90.230.10:FF:000013">
    <property type="entry name" value="DNA-binding protein, 42 kDa"/>
    <property type="match status" value="1"/>
</dbReference>